<reference evidence="3" key="1">
    <citation type="journal article" date="2011" name="Genetics">
        <title>Massive changes in genome architecture accompany the transition to self-fertility in the filamentous fungus Neurospora tetrasperma.</title>
        <authorList>
            <person name="Ellison C.E."/>
            <person name="Stajich J.E."/>
            <person name="Jacobson D.J."/>
            <person name="Natvig D.O."/>
            <person name="Lapidus A."/>
            <person name="Foster B."/>
            <person name="Aerts A."/>
            <person name="Riley R."/>
            <person name="Lindquist E.A."/>
            <person name="Grigoriev I.V."/>
            <person name="Taylor J.W."/>
        </authorList>
    </citation>
    <scope>NUCLEOTIDE SEQUENCE [LARGE SCALE GENOMIC DNA]</scope>
    <source>
        <strain evidence="3">FGSC 2508 / P0657</strain>
    </source>
</reference>
<dbReference type="EMBL" id="GL891382">
    <property type="protein sequence ID" value="EGO53215.1"/>
    <property type="molecule type" value="Genomic_DNA"/>
</dbReference>
<evidence type="ECO:0000313" key="3">
    <source>
        <dbReference type="Proteomes" id="UP000008065"/>
    </source>
</evidence>
<keyword evidence="3" id="KW-1185">Reference proteome</keyword>
<name>F8N1Z1_NEUT8</name>
<accession>F8N1Z1</accession>
<dbReference type="GeneID" id="20822771"/>
<dbReference type="VEuPathDB" id="FungiDB:NEUTE1DRAFT_115061"/>
<gene>
    <name evidence="2" type="ORF">NEUTE1DRAFT_115061</name>
</gene>
<dbReference type="AlphaFoldDB" id="F8N1Z1"/>
<evidence type="ECO:0000256" key="1">
    <source>
        <dbReference type="SAM" id="Coils"/>
    </source>
</evidence>
<sequence length="182" mass="20782">MCFYVLAHWKVCPQPLPGIPYNQTASHRILGDIPDLVTSARLTKEGKEEGARRAMRELNRFEPEHWLVRKKVKRGEGQVTYRELEEKKEKEEEEEEEEEVLDSVELPVLAFSAGSRGCFVLVVPRIVEWDGRSAKGVAQPAAVLCQGGGYLKQRLRLLLVPILDAVTEISKDDMRLAWILDW</sequence>
<keyword evidence="1" id="KW-0175">Coiled coil</keyword>
<dbReference type="RefSeq" id="XP_009856834.1">
    <property type="nucleotide sequence ID" value="XM_009858532.1"/>
</dbReference>
<evidence type="ECO:0000313" key="2">
    <source>
        <dbReference type="EMBL" id="EGO53215.1"/>
    </source>
</evidence>
<protein>
    <submittedName>
        <fullName evidence="2">Uncharacterized protein</fullName>
    </submittedName>
</protein>
<proteinExistence type="predicted"/>
<dbReference type="KEGG" id="nte:NEUTE1DRAFT115061"/>
<dbReference type="OrthoDB" id="1470350at2759"/>
<dbReference type="Proteomes" id="UP000008065">
    <property type="component" value="Unassembled WGS sequence"/>
</dbReference>
<organism evidence="2 3">
    <name type="scientific">Neurospora tetrasperma (strain FGSC 2508 / ATCC MYA-4615 / P0657)</name>
    <dbReference type="NCBI Taxonomy" id="510951"/>
    <lineage>
        <taxon>Eukaryota</taxon>
        <taxon>Fungi</taxon>
        <taxon>Dikarya</taxon>
        <taxon>Ascomycota</taxon>
        <taxon>Pezizomycotina</taxon>
        <taxon>Sordariomycetes</taxon>
        <taxon>Sordariomycetidae</taxon>
        <taxon>Sordariales</taxon>
        <taxon>Sordariaceae</taxon>
        <taxon>Neurospora</taxon>
    </lineage>
</organism>
<feature type="coiled-coil region" evidence="1">
    <location>
        <begin position="74"/>
        <end position="104"/>
    </location>
</feature>
<dbReference type="HOGENOM" id="CLU_1482398_0_0_1"/>